<organism evidence="1 2">
    <name type="scientific">Tagetes erecta</name>
    <name type="common">African marigold</name>
    <dbReference type="NCBI Taxonomy" id="13708"/>
    <lineage>
        <taxon>Eukaryota</taxon>
        <taxon>Viridiplantae</taxon>
        <taxon>Streptophyta</taxon>
        <taxon>Embryophyta</taxon>
        <taxon>Tracheophyta</taxon>
        <taxon>Spermatophyta</taxon>
        <taxon>Magnoliopsida</taxon>
        <taxon>eudicotyledons</taxon>
        <taxon>Gunneridae</taxon>
        <taxon>Pentapetalae</taxon>
        <taxon>asterids</taxon>
        <taxon>campanulids</taxon>
        <taxon>Asterales</taxon>
        <taxon>Asteraceae</taxon>
        <taxon>Asteroideae</taxon>
        <taxon>Heliantheae alliance</taxon>
        <taxon>Tageteae</taxon>
        <taxon>Tagetes</taxon>
    </lineage>
</organism>
<dbReference type="Proteomes" id="UP001229421">
    <property type="component" value="Unassembled WGS sequence"/>
</dbReference>
<evidence type="ECO:0000313" key="2">
    <source>
        <dbReference type="Proteomes" id="UP001229421"/>
    </source>
</evidence>
<accession>A0AAD8JMH5</accession>
<reference evidence="1" key="1">
    <citation type="journal article" date="2023" name="bioRxiv">
        <title>Improved chromosome-level genome assembly for marigold (Tagetes erecta).</title>
        <authorList>
            <person name="Jiang F."/>
            <person name="Yuan L."/>
            <person name="Wang S."/>
            <person name="Wang H."/>
            <person name="Xu D."/>
            <person name="Wang A."/>
            <person name="Fan W."/>
        </authorList>
    </citation>
    <scope>NUCLEOTIDE SEQUENCE</scope>
    <source>
        <strain evidence="1">WSJ</strain>
        <tissue evidence="1">Leaf</tissue>
    </source>
</reference>
<gene>
    <name evidence="1" type="ORF">QVD17_41635</name>
</gene>
<sequence>MKDEVGIAVGDEFESGSELGSTNYGVLIQSKVFQTLNFVEEPAEIVERQVKKLRRKRILIVKVRWNARRGSEFTWEPEDAMRKKYPHLFSEVISNIILNPYYISSRTEIPYPLLYTGLLPTVPPQRSLANDQLKIGQQDGSNGYTRTSYRYLARINFKLGLRRTYSFSTLLDYGTPLEN</sequence>
<protein>
    <submittedName>
        <fullName evidence="1">Uncharacterized protein</fullName>
    </submittedName>
</protein>
<comment type="caution">
    <text evidence="1">The sequence shown here is derived from an EMBL/GenBank/DDBJ whole genome shotgun (WGS) entry which is preliminary data.</text>
</comment>
<proteinExistence type="predicted"/>
<keyword evidence="2" id="KW-1185">Reference proteome</keyword>
<name>A0AAD8JMH5_TARER</name>
<dbReference type="EMBL" id="JAUHHV010000012">
    <property type="protein sequence ID" value="KAK1406341.1"/>
    <property type="molecule type" value="Genomic_DNA"/>
</dbReference>
<evidence type="ECO:0000313" key="1">
    <source>
        <dbReference type="EMBL" id="KAK1406341.1"/>
    </source>
</evidence>
<dbReference type="AlphaFoldDB" id="A0AAD8JMH5"/>